<evidence type="ECO:0000313" key="3">
    <source>
        <dbReference type="EMBL" id="GEP23656.1"/>
    </source>
</evidence>
<evidence type="ECO:0000259" key="2">
    <source>
        <dbReference type="Pfam" id="PF19087"/>
    </source>
</evidence>
<reference evidence="3 4" key="1">
    <citation type="submission" date="2019-07" db="EMBL/GenBank/DDBJ databases">
        <title>Whole genome shotgun sequence of Lactobacillus diolivorans NBRC 107869.</title>
        <authorList>
            <person name="Hosoyama A."/>
            <person name="Uohara A."/>
            <person name="Ohji S."/>
            <person name="Ichikawa N."/>
        </authorList>
    </citation>
    <scope>NUCLEOTIDE SEQUENCE [LARGE SCALE GENOMIC DNA]</scope>
    <source>
        <strain evidence="3 4">NBRC 107869</strain>
    </source>
</reference>
<comment type="caution">
    <text evidence="3">The sequence shown here is derived from an EMBL/GenBank/DDBJ whole genome shotgun (WGS) entry which is preliminary data.</text>
</comment>
<evidence type="ECO:0000313" key="4">
    <source>
        <dbReference type="Proteomes" id="UP000321409"/>
    </source>
</evidence>
<proteinExistence type="predicted"/>
<organism evidence="3 4">
    <name type="scientific">Lentilactobacillus diolivorans</name>
    <dbReference type="NCBI Taxonomy" id="179838"/>
    <lineage>
        <taxon>Bacteria</taxon>
        <taxon>Bacillati</taxon>
        <taxon>Bacillota</taxon>
        <taxon>Bacilli</taxon>
        <taxon>Lactobacillales</taxon>
        <taxon>Lactobacillaceae</taxon>
        <taxon>Lentilactobacillus</taxon>
    </lineage>
</organism>
<keyword evidence="4" id="KW-1185">Reference proteome</keyword>
<accession>A0ABQ0XC41</accession>
<dbReference type="Proteomes" id="UP000321409">
    <property type="component" value="Unassembled WGS sequence"/>
</dbReference>
<name>A0ABQ0XC41_9LACO</name>
<sequence>MKKILLSITIVICFSLIPFFSTYQKSGSLFIQSVYADSNEQDETQDSHSNNSVTNPVNWNNWQKNPLLNFNFDDDLNMVEGNENIQDILSIDAAWASTGDTEAEASISDDVTFYHYLVLASTKDIASLPATLGNIAIDGTLIPNSDIKLNQFSAGKSLGTSFSFPLKKYMVNPVSISTKSENKDNHIQSTIRIRYIDPNHLKASSGTLNENYLNNDYLSVTDPQIVRIFYKDSKTGDDIAKPTVLGENKSYQYELGDIKAPEIKGYTLKTANSIEYQTATVSKEKIIDALNSAIKNIPGVNINDSEIKTMSEEYDQLFGKIPTRSLLNYIDLSKAFSLGIGTKDPNAGLNFSLALYELIQSSDKPFSVYNYLQNGTTKYRNGNVIRDIKLDTIPQAITFWYNKDSPTSTTPATPSTTNTSAVPNDSTSSTTSNSSSSSTSSTSPSTPTPSSSSSSSNNTSLPSYAAAKGTVVYPINKIGLYKSTKFSATKRSAWYTKKPRVYRPMFVVTGYKRSDNGALKYRVQDVNHTSKTNGKTGYITASQKYVCPVYYAAKHSTVTVINPRGVNAYRKANLTKKARNYRQGTVLHVKRIVSHNLTTRYVLTNGDYITANRKLVNMGRHQQVKSVKTKRTVNRYSNANFTKKNHAIAKNRALKVYGYDYSQSNNVTKHGVLRYRVAGGYITANTKYVRAYK</sequence>
<feature type="domain" description="DUF5776" evidence="2">
    <location>
        <begin position="623"/>
        <end position="689"/>
    </location>
</feature>
<protein>
    <recommendedName>
        <fullName evidence="2">DUF5776 domain-containing protein</fullName>
    </recommendedName>
</protein>
<gene>
    <name evidence="3" type="ORF">LDI01_12490</name>
</gene>
<feature type="domain" description="DUF5776" evidence="2">
    <location>
        <begin position="550"/>
        <end position="616"/>
    </location>
</feature>
<dbReference type="EMBL" id="BKAB01000015">
    <property type="protein sequence ID" value="GEP23656.1"/>
    <property type="molecule type" value="Genomic_DNA"/>
</dbReference>
<dbReference type="Pfam" id="PF19087">
    <property type="entry name" value="DUF5776"/>
    <property type="match status" value="2"/>
</dbReference>
<dbReference type="InterPro" id="IPR044081">
    <property type="entry name" value="DUF5776"/>
</dbReference>
<dbReference type="RefSeq" id="WP_225427577.1">
    <property type="nucleotide sequence ID" value="NZ_BKAB01000015.1"/>
</dbReference>
<evidence type="ECO:0000256" key="1">
    <source>
        <dbReference type="SAM" id="MobiDB-lite"/>
    </source>
</evidence>
<feature type="region of interest" description="Disordered" evidence="1">
    <location>
        <begin position="404"/>
        <end position="460"/>
    </location>
</feature>
<feature type="compositionally biased region" description="Low complexity" evidence="1">
    <location>
        <begin position="405"/>
        <end position="460"/>
    </location>
</feature>